<evidence type="ECO:0000256" key="7">
    <source>
        <dbReference type="ARBA" id="ARBA00023004"/>
    </source>
</evidence>
<evidence type="ECO:0000256" key="1">
    <source>
        <dbReference type="ARBA" id="ARBA00001954"/>
    </source>
</evidence>
<keyword evidence="3" id="KW-0227">DNA damage</keyword>
<feature type="domain" description="Fe2OG dioxygenase" evidence="9">
    <location>
        <begin position="93"/>
        <end position="190"/>
    </location>
</feature>
<dbReference type="SUPFAM" id="SSF51197">
    <property type="entry name" value="Clavaminate synthase-like"/>
    <property type="match status" value="1"/>
</dbReference>
<reference evidence="11" key="1">
    <citation type="submission" date="2016-10" db="EMBL/GenBank/DDBJ databases">
        <authorList>
            <person name="Varghese N."/>
            <person name="Submissions S."/>
        </authorList>
    </citation>
    <scope>NUCLEOTIDE SEQUENCE [LARGE SCALE GENOMIC DNA]</scope>
    <source>
        <strain evidence="11">CGMCC 1.9127</strain>
    </source>
</reference>
<evidence type="ECO:0000256" key="3">
    <source>
        <dbReference type="ARBA" id="ARBA00022763"/>
    </source>
</evidence>
<accession>A0A1H7IU45</accession>
<gene>
    <name evidence="10" type="ORF">SAMN05216262_10253</name>
</gene>
<evidence type="ECO:0000256" key="8">
    <source>
        <dbReference type="ARBA" id="ARBA00023204"/>
    </source>
</evidence>
<evidence type="ECO:0000256" key="4">
    <source>
        <dbReference type="ARBA" id="ARBA00022842"/>
    </source>
</evidence>
<dbReference type="EMBL" id="FOBI01000002">
    <property type="protein sequence ID" value="SEK66001.1"/>
    <property type="molecule type" value="Genomic_DNA"/>
</dbReference>
<dbReference type="PROSITE" id="PS51471">
    <property type="entry name" value="FE2OG_OXY"/>
    <property type="match status" value="1"/>
</dbReference>
<dbReference type="GO" id="GO:0051213">
    <property type="term" value="F:dioxygenase activity"/>
    <property type="evidence" value="ECO:0007669"/>
    <property type="project" value="UniProtKB-KW"/>
</dbReference>
<keyword evidence="11" id="KW-1185">Reference proteome</keyword>
<evidence type="ECO:0000256" key="6">
    <source>
        <dbReference type="ARBA" id="ARBA00023002"/>
    </source>
</evidence>
<dbReference type="Gene3D" id="2.60.120.590">
    <property type="entry name" value="Alpha-ketoglutarate-dependent dioxygenase AlkB-like"/>
    <property type="match status" value="1"/>
</dbReference>
<name>A0A1H7IU45_9GAMM</name>
<dbReference type="GO" id="GO:0046872">
    <property type="term" value="F:metal ion binding"/>
    <property type="evidence" value="ECO:0007669"/>
    <property type="project" value="UniProtKB-KW"/>
</dbReference>
<evidence type="ECO:0000313" key="10">
    <source>
        <dbReference type="EMBL" id="SEK66001.1"/>
    </source>
</evidence>
<dbReference type="PANTHER" id="PTHR31212">
    <property type="entry name" value="ALPHA-KETOGLUTARATE-DEPENDENT DIOXYGENASE ALKB HOMOLOG 3"/>
    <property type="match status" value="1"/>
</dbReference>
<dbReference type="InterPro" id="IPR037151">
    <property type="entry name" value="AlkB-like_sf"/>
</dbReference>
<evidence type="ECO:0000256" key="5">
    <source>
        <dbReference type="ARBA" id="ARBA00022964"/>
    </source>
</evidence>
<dbReference type="STRING" id="641665.GCA_002104455_01880"/>
<dbReference type="Proteomes" id="UP000199297">
    <property type="component" value="Unassembled WGS sequence"/>
</dbReference>
<dbReference type="GO" id="GO:0016787">
    <property type="term" value="F:hydrolase activity"/>
    <property type="evidence" value="ECO:0007669"/>
    <property type="project" value="UniProtKB-ARBA"/>
</dbReference>
<dbReference type="InterPro" id="IPR005123">
    <property type="entry name" value="Oxoglu/Fe-dep_dioxygenase_dom"/>
</dbReference>
<evidence type="ECO:0000259" key="9">
    <source>
        <dbReference type="PROSITE" id="PS51471"/>
    </source>
</evidence>
<dbReference type="InterPro" id="IPR027450">
    <property type="entry name" value="AlkB-like"/>
</dbReference>
<dbReference type="RefSeq" id="WP_085283858.1">
    <property type="nucleotide sequence ID" value="NZ_FOBI01000002.1"/>
</dbReference>
<dbReference type="GO" id="GO:0032451">
    <property type="term" value="F:demethylase activity"/>
    <property type="evidence" value="ECO:0007669"/>
    <property type="project" value="UniProtKB-ARBA"/>
</dbReference>
<dbReference type="GO" id="GO:0006307">
    <property type="term" value="P:DNA alkylation repair"/>
    <property type="evidence" value="ECO:0007669"/>
    <property type="project" value="InterPro"/>
</dbReference>
<dbReference type="PANTHER" id="PTHR31212:SF4">
    <property type="entry name" value="ALPHA-KETOGLUTARATE-DEPENDENT DIOXYGENASE ALKB HOMOLOG 3"/>
    <property type="match status" value="1"/>
</dbReference>
<evidence type="ECO:0000256" key="2">
    <source>
        <dbReference type="ARBA" id="ARBA00022723"/>
    </source>
</evidence>
<keyword evidence="4" id="KW-0460">Magnesium</keyword>
<comment type="cofactor">
    <cofactor evidence="1">
        <name>Fe(2+)</name>
        <dbReference type="ChEBI" id="CHEBI:29033"/>
    </cofactor>
</comment>
<dbReference type="GO" id="GO:0140097">
    <property type="term" value="F:catalytic activity, acting on DNA"/>
    <property type="evidence" value="ECO:0007669"/>
    <property type="project" value="UniProtKB-ARBA"/>
</dbReference>
<evidence type="ECO:0000313" key="11">
    <source>
        <dbReference type="Proteomes" id="UP000199297"/>
    </source>
</evidence>
<dbReference type="Pfam" id="PF13532">
    <property type="entry name" value="2OG-FeII_Oxy_2"/>
    <property type="match status" value="1"/>
</dbReference>
<keyword evidence="6" id="KW-0560">Oxidoreductase</keyword>
<dbReference type="OrthoDB" id="190276at2"/>
<dbReference type="InterPro" id="IPR032854">
    <property type="entry name" value="ALKBH3"/>
</dbReference>
<dbReference type="FunFam" id="2.60.120.590:FF:000004">
    <property type="entry name" value="DNA oxidative demethylase ALKBH2"/>
    <property type="match status" value="1"/>
</dbReference>
<organism evidence="10 11">
    <name type="scientific">Colwellia chukchiensis</name>
    <dbReference type="NCBI Taxonomy" id="641665"/>
    <lineage>
        <taxon>Bacteria</taxon>
        <taxon>Pseudomonadati</taxon>
        <taxon>Pseudomonadota</taxon>
        <taxon>Gammaproteobacteria</taxon>
        <taxon>Alteromonadales</taxon>
        <taxon>Colwelliaceae</taxon>
        <taxon>Colwellia</taxon>
    </lineage>
</organism>
<keyword evidence="7" id="KW-0408">Iron</keyword>
<dbReference type="GO" id="GO:0016705">
    <property type="term" value="F:oxidoreductase activity, acting on paired donors, with incorporation or reduction of molecular oxygen"/>
    <property type="evidence" value="ECO:0007669"/>
    <property type="project" value="UniProtKB-ARBA"/>
</dbReference>
<sequence>MKITLPDADIEYIEHFYSQQAAADLFTDLQHNLRWRQDSITLFGKHTHLPRLQAWYGNKNLSYCYSSMCLIAKPWTASLLDVKLKVSKYCQQEFNAVLANYYRHEKDSVAWHSDNEPELGTAPTIASLSLGASREFQLKHKASGLKKSLILSSGSLLIMRHETQQYWQHCLPKRAHCIAPRINLSFRSIMGQGR</sequence>
<keyword evidence="2" id="KW-0479">Metal-binding</keyword>
<dbReference type="AlphaFoldDB" id="A0A1H7IU45"/>
<proteinExistence type="predicted"/>
<keyword evidence="5 10" id="KW-0223">Dioxygenase</keyword>
<protein>
    <submittedName>
        <fullName evidence="10">DNA-N1-methyladenine dioxygenase</fullName>
    </submittedName>
</protein>
<keyword evidence="8" id="KW-0234">DNA repair</keyword>